<feature type="domain" description="BON" evidence="2">
    <location>
        <begin position="78"/>
        <end position="146"/>
    </location>
</feature>
<evidence type="ECO:0000313" key="4">
    <source>
        <dbReference type="Proteomes" id="UP000214720"/>
    </source>
</evidence>
<dbReference type="AlphaFoldDB" id="A0A226WZK1"/>
<dbReference type="Pfam" id="PF04972">
    <property type="entry name" value="BON"/>
    <property type="match status" value="3"/>
</dbReference>
<dbReference type="RefSeq" id="WP_089162343.1">
    <property type="nucleotide sequence ID" value="NZ_MTHB01000123.1"/>
</dbReference>
<dbReference type="Proteomes" id="UP000214720">
    <property type="component" value="Unassembled WGS sequence"/>
</dbReference>
<gene>
    <name evidence="3" type="ORF">BSU04_21655</name>
</gene>
<evidence type="ECO:0000256" key="1">
    <source>
        <dbReference type="ARBA" id="ARBA00022729"/>
    </source>
</evidence>
<dbReference type="OrthoDB" id="870892at2"/>
<comment type="caution">
    <text evidence="3">The sequence shown here is derived from an EMBL/GenBank/DDBJ whole genome shotgun (WGS) entry which is preliminary data.</text>
</comment>
<evidence type="ECO:0000313" key="3">
    <source>
        <dbReference type="EMBL" id="OXC76626.1"/>
    </source>
</evidence>
<proteinExistence type="predicted"/>
<feature type="domain" description="BON" evidence="2">
    <location>
        <begin position="149"/>
        <end position="215"/>
    </location>
</feature>
<evidence type="ECO:0000259" key="2">
    <source>
        <dbReference type="PROSITE" id="PS50914"/>
    </source>
</evidence>
<dbReference type="InterPro" id="IPR007055">
    <property type="entry name" value="BON_dom"/>
</dbReference>
<keyword evidence="1" id="KW-0732">Signal</keyword>
<dbReference type="InterPro" id="IPR051686">
    <property type="entry name" value="Lipoprotein_DolP"/>
</dbReference>
<dbReference type="InterPro" id="IPR014004">
    <property type="entry name" value="Transpt-assoc_nodulatn_dom_bac"/>
</dbReference>
<dbReference type="PROSITE" id="PS50914">
    <property type="entry name" value="BON"/>
    <property type="match status" value="3"/>
</dbReference>
<feature type="domain" description="BON" evidence="2">
    <location>
        <begin position="3"/>
        <end position="71"/>
    </location>
</feature>
<accession>A0A226WZK1</accession>
<dbReference type="SMART" id="SM00749">
    <property type="entry name" value="BON"/>
    <property type="match status" value="3"/>
</dbReference>
<dbReference type="PANTHER" id="PTHR34606:SF4">
    <property type="entry name" value="OUTER MEMBRANE LIPOPROTEIN DOLP"/>
    <property type="match status" value="1"/>
</dbReference>
<reference evidence="4" key="1">
    <citation type="submission" date="2017-01" db="EMBL/GenBank/DDBJ databases">
        <title>Genome Analysis of Deinococcus marmoris KOPRI26562.</title>
        <authorList>
            <person name="Kim J.H."/>
            <person name="Oh H.-M."/>
        </authorList>
    </citation>
    <scope>NUCLEOTIDE SEQUENCE [LARGE SCALE GENOMIC DNA]</scope>
    <source>
        <strain evidence="4">PAMC 26633</strain>
    </source>
</reference>
<dbReference type="Gene3D" id="3.30.1340.30">
    <property type="match status" value="3"/>
</dbReference>
<dbReference type="EMBL" id="MTHB01000123">
    <property type="protein sequence ID" value="OXC76626.1"/>
    <property type="molecule type" value="Genomic_DNA"/>
</dbReference>
<organism evidence="3 4">
    <name type="scientific">Caballeronia sordidicola</name>
    <name type="common">Burkholderia sordidicola</name>
    <dbReference type="NCBI Taxonomy" id="196367"/>
    <lineage>
        <taxon>Bacteria</taxon>
        <taxon>Pseudomonadati</taxon>
        <taxon>Pseudomonadota</taxon>
        <taxon>Betaproteobacteria</taxon>
        <taxon>Burkholderiales</taxon>
        <taxon>Burkholderiaceae</taxon>
        <taxon>Caballeronia</taxon>
    </lineage>
</organism>
<protein>
    <submittedName>
        <fullName evidence="3">Osmotically inducible protein Y</fullName>
    </submittedName>
</protein>
<dbReference type="PANTHER" id="PTHR34606">
    <property type="entry name" value="BON DOMAIN-CONTAINING PROTEIN"/>
    <property type="match status" value="1"/>
</dbReference>
<name>A0A226WZK1_CABSO</name>
<sequence>MSDDKQLKQAVLDGLKWEPSVNAAHIGVTAKAGVVTLMGHVESYAEKFAAEKATRRLKDVKAVAEELEVRLPFNVKHGDEEIASAAVNRMKWDTAIPSDAVQAKVEKGWVTLTGEVDWHYQQDAAAHDVRGLWGVVGVSNEITIKPRPNTSKIRDDIIFALDRSWFDPASINVTAQGGKVRLTGKVESWYERDEATAAAWAAPGTTDVENAITVV</sequence>